<evidence type="ECO:0000256" key="1">
    <source>
        <dbReference type="SAM" id="MobiDB-lite"/>
    </source>
</evidence>
<proteinExistence type="predicted"/>
<reference evidence="2 3" key="1">
    <citation type="submission" date="2020-08" db="EMBL/GenBank/DDBJ databases">
        <title>Cohnella phylogeny.</title>
        <authorList>
            <person name="Dunlap C."/>
        </authorList>
    </citation>
    <scope>NUCLEOTIDE SEQUENCE [LARGE SCALE GENOMIC DNA]</scope>
    <source>
        <strain evidence="2 3">DSM 25239</strain>
    </source>
</reference>
<dbReference type="RefSeq" id="WP_185134168.1">
    <property type="nucleotide sequence ID" value="NZ_BORM01000006.1"/>
</dbReference>
<sequence length="114" mass="11923">MKIGTFVLGGLAGAALVMVMQRNGRLSAMAGSVGQQMRSRMGGMKEDAIGKMLNMRFGGSRSSSGGDASASRRNNASDAAKSGGLDEIAHLASQDSEVQQQVNEILDQNGQHRI</sequence>
<protein>
    <submittedName>
        <fullName evidence="2">Uncharacterized protein</fullName>
    </submittedName>
</protein>
<keyword evidence="3" id="KW-1185">Reference proteome</keyword>
<dbReference type="EMBL" id="JACJVR010000005">
    <property type="protein sequence ID" value="MBB6690136.1"/>
    <property type="molecule type" value="Genomic_DNA"/>
</dbReference>
<accession>A0A841TP82</accession>
<organism evidence="2 3">
    <name type="scientific">Cohnella xylanilytica</name>
    <dbReference type="NCBI Taxonomy" id="557555"/>
    <lineage>
        <taxon>Bacteria</taxon>
        <taxon>Bacillati</taxon>
        <taxon>Bacillota</taxon>
        <taxon>Bacilli</taxon>
        <taxon>Bacillales</taxon>
        <taxon>Paenibacillaceae</taxon>
        <taxon>Cohnella</taxon>
    </lineage>
</organism>
<feature type="region of interest" description="Disordered" evidence="1">
    <location>
        <begin position="55"/>
        <end position="87"/>
    </location>
</feature>
<name>A0A841TP82_9BACL</name>
<evidence type="ECO:0000313" key="2">
    <source>
        <dbReference type="EMBL" id="MBB6690136.1"/>
    </source>
</evidence>
<feature type="compositionally biased region" description="Low complexity" evidence="1">
    <location>
        <begin position="56"/>
        <end position="80"/>
    </location>
</feature>
<gene>
    <name evidence="2" type="ORF">H7B90_01860</name>
</gene>
<evidence type="ECO:0000313" key="3">
    <source>
        <dbReference type="Proteomes" id="UP000553776"/>
    </source>
</evidence>
<dbReference type="AlphaFoldDB" id="A0A841TP82"/>
<dbReference type="Proteomes" id="UP000553776">
    <property type="component" value="Unassembled WGS sequence"/>
</dbReference>
<comment type="caution">
    <text evidence="2">The sequence shown here is derived from an EMBL/GenBank/DDBJ whole genome shotgun (WGS) entry which is preliminary data.</text>
</comment>